<name>A0A0E9PRL2_ANGAN</name>
<sequence>MYFMRCMSLGQSKMEQHVLLNYRESFCLSV</sequence>
<dbReference type="EMBL" id="GBXM01102079">
    <property type="protein sequence ID" value="JAH06498.1"/>
    <property type="molecule type" value="Transcribed_RNA"/>
</dbReference>
<proteinExistence type="predicted"/>
<dbReference type="AlphaFoldDB" id="A0A0E9PRL2"/>
<protein>
    <submittedName>
        <fullName evidence="1">Uncharacterized protein</fullName>
    </submittedName>
</protein>
<reference evidence="1" key="1">
    <citation type="submission" date="2014-11" db="EMBL/GenBank/DDBJ databases">
        <authorList>
            <person name="Amaro Gonzalez C."/>
        </authorList>
    </citation>
    <scope>NUCLEOTIDE SEQUENCE</scope>
</reference>
<organism evidence="1">
    <name type="scientific">Anguilla anguilla</name>
    <name type="common">European freshwater eel</name>
    <name type="synonym">Muraena anguilla</name>
    <dbReference type="NCBI Taxonomy" id="7936"/>
    <lineage>
        <taxon>Eukaryota</taxon>
        <taxon>Metazoa</taxon>
        <taxon>Chordata</taxon>
        <taxon>Craniata</taxon>
        <taxon>Vertebrata</taxon>
        <taxon>Euteleostomi</taxon>
        <taxon>Actinopterygii</taxon>
        <taxon>Neopterygii</taxon>
        <taxon>Teleostei</taxon>
        <taxon>Anguilliformes</taxon>
        <taxon>Anguillidae</taxon>
        <taxon>Anguilla</taxon>
    </lineage>
</organism>
<evidence type="ECO:0000313" key="1">
    <source>
        <dbReference type="EMBL" id="JAH06498.1"/>
    </source>
</evidence>
<accession>A0A0E9PRL2</accession>
<reference evidence="1" key="2">
    <citation type="journal article" date="2015" name="Fish Shellfish Immunol.">
        <title>Early steps in the European eel (Anguilla anguilla)-Vibrio vulnificus interaction in the gills: Role of the RtxA13 toxin.</title>
        <authorList>
            <person name="Callol A."/>
            <person name="Pajuelo D."/>
            <person name="Ebbesson L."/>
            <person name="Teles M."/>
            <person name="MacKenzie S."/>
            <person name="Amaro C."/>
        </authorList>
    </citation>
    <scope>NUCLEOTIDE SEQUENCE</scope>
</reference>